<reference evidence="10 11" key="1">
    <citation type="submission" date="2020-02" db="EMBL/GenBank/DDBJ databases">
        <title>Acidophilic actinobacteria isolated from forest soil.</title>
        <authorList>
            <person name="Golinska P."/>
        </authorList>
    </citation>
    <scope>NUCLEOTIDE SEQUENCE [LARGE SCALE GENOMIC DNA]</scope>
    <source>
        <strain evidence="10 11">NL8</strain>
    </source>
</reference>
<name>A0ABS5L3J2_9ACTN</name>
<evidence type="ECO:0000259" key="9">
    <source>
        <dbReference type="PROSITE" id="PS50850"/>
    </source>
</evidence>
<dbReference type="CDD" id="cd17321">
    <property type="entry name" value="MFS_MMR_MDR_like"/>
    <property type="match status" value="1"/>
</dbReference>
<feature type="transmembrane region" description="Helical" evidence="8">
    <location>
        <begin position="243"/>
        <end position="263"/>
    </location>
</feature>
<evidence type="ECO:0000256" key="5">
    <source>
        <dbReference type="ARBA" id="ARBA00022989"/>
    </source>
</evidence>
<feature type="transmembrane region" description="Helical" evidence="8">
    <location>
        <begin position="406"/>
        <end position="428"/>
    </location>
</feature>
<dbReference type="Gene3D" id="1.20.1720.10">
    <property type="entry name" value="Multidrug resistance protein D"/>
    <property type="match status" value="1"/>
</dbReference>
<dbReference type="SUPFAM" id="SSF103473">
    <property type="entry name" value="MFS general substrate transporter"/>
    <property type="match status" value="1"/>
</dbReference>
<sequence length="541" mass="53947">MALQVDLPEKDCLLQNYPLRSVLSAPGPSAPSSSLSSPGVIMSFASRPAGASRRLALAVIATSALMAVLDGSIVTVAMPSIQSHLGFSSAGLSWVVNSYQLAFGGLLLLAGRLGDLLGRKRVFLAGMALFVAASAVAGAATSPAMLVAARFGQGVGGAASSAVSLGILVTLFTEPRERAKALGVFAFTGAAGASIGQVLGGVLTDALSWHWIFMINIPIGLATLAAAVKAIPADRGAGLRSGVDVLGALLVTGGLMLAIYTVVGTATAGWTSARTLGLGTLSALLIAGFFGRQATAAAPLMPLRILRSRGVAGGNAVQLLMIAAMFAFQIVVALDMQKVLGYDATRTGLAMLPAAVAIGAVALGVSARLIARFGARTVLVAGLVLLIGALALLLRMPTHAHYVPDLLPTMVLIAGGGLAMPAAAGLGMSGAREQDAGVVSGLFNTTQQIGAAFGAAVLSTLAAGRTAHLLRAGHDPADALSSGYHVAFAIGVALLVAALLVAVFGLRGVGSGSDAPEAAGDADTAEAPRQTTSGLDLAPTA</sequence>
<evidence type="ECO:0000256" key="2">
    <source>
        <dbReference type="ARBA" id="ARBA00022448"/>
    </source>
</evidence>
<feature type="transmembrane region" description="Helical" evidence="8">
    <location>
        <begin position="55"/>
        <end position="78"/>
    </location>
</feature>
<feature type="transmembrane region" description="Helical" evidence="8">
    <location>
        <begin position="449"/>
        <end position="470"/>
    </location>
</feature>
<feature type="transmembrane region" description="Helical" evidence="8">
    <location>
        <begin position="122"/>
        <end position="145"/>
    </location>
</feature>
<dbReference type="Proteomes" id="UP000730482">
    <property type="component" value="Unassembled WGS sequence"/>
</dbReference>
<evidence type="ECO:0000313" key="10">
    <source>
        <dbReference type="EMBL" id="MBS2552923.1"/>
    </source>
</evidence>
<feature type="transmembrane region" description="Helical" evidence="8">
    <location>
        <begin position="378"/>
        <end position="394"/>
    </location>
</feature>
<feature type="transmembrane region" description="Helical" evidence="8">
    <location>
        <begin position="184"/>
        <end position="203"/>
    </location>
</feature>
<evidence type="ECO:0000256" key="4">
    <source>
        <dbReference type="ARBA" id="ARBA00022692"/>
    </source>
</evidence>
<evidence type="ECO:0000256" key="3">
    <source>
        <dbReference type="ARBA" id="ARBA00022475"/>
    </source>
</evidence>
<keyword evidence="5 8" id="KW-1133">Transmembrane helix</keyword>
<keyword evidence="4 8" id="KW-0812">Transmembrane</keyword>
<evidence type="ECO:0000256" key="1">
    <source>
        <dbReference type="ARBA" id="ARBA00004651"/>
    </source>
</evidence>
<evidence type="ECO:0000256" key="7">
    <source>
        <dbReference type="SAM" id="MobiDB-lite"/>
    </source>
</evidence>
<feature type="transmembrane region" description="Helical" evidence="8">
    <location>
        <begin position="151"/>
        <end position="172"/>
    </location>
</feature>
<protein>
    <submittedName>
        <fullName evidence="10">MFS transporter</fullName>
    </submittedName>
</protein>
<dbReference type="PANTHER" id="PTHR42718:SF46">
    <property type="entry name" value="BLR6921 PROTEIN"/>
    <property type="match status" value="1"/>
</dbReference>
<dbReference type="PANTHER" id="PTHR42718">
    <property type="entry name" value="MAJOR FACILITATOR SUPERFAMILY MULTIDRUG TRANSPORTER MFSC"/>
    <property type="match status" value="1"/>
</dbReference>
<evidence type="ECO:0000256" key="8">
    <source>
        <dbReference type="SAM" id="Phobius"/>
    </source>
</evidence>
<dbReference type="InterPro" id="IPR036259">
    <property type="entry name" value="MFS_trans_sf"/>
</dbReference>
<evidence type="ECO:0000313" key="11">
    <source>
        <dbReference type="Proteomes" id="UP000730482"/>
    </source>
</evidence>
<evidence type="ECO:0000256" key="6">
    <source>
        <dbReference type="ARBA" id="ARBA00023136"/>
    </source>
</evidence>
<gene>
    <name evidence="10" type="ORF">KGQ19_39330</name>
</gene>
<comment type="caution">
    <text evidence="10">The sequence shown here is derived from an EMBL/GenBank/DDBJ whole genome shotgun (WGS) entry which is preliminary data.</text>
</comment>
<organism evidence="10 11">
    <name type="scientific">Catenulispora pinistramenti</name>
    <dbReference type="NCBI Taxonomy" id="2705254"/>
    <lineage>
        <taxon>Bacteria</taxon>
        <taxon>Bacillati</taxon>
        <taxon>Actinomycetota</taxon>
        <taxon>Actinomycetes</taxon>
        <taxon>Catenulisporales</taxon>
        <taxon>Catenulisporaceae</taxon>
        <taxon>Catenulispora</taxon>
    </lineage>
</organism>
<proteinExistence type="predicted"/>
<keyword evidence="11" id="KW-1185">Reference proteome</keyword>
<accession>A0ABS5L3J2</accession>
<comment type="subcellular location">
    <subcellularLocation>
        <location evidence="1">Cell membrane</location>
        <topology evidence="1">Multi-pass membrane protein</topology>
    </subcellularLocation>
</comment>
<keyword evidence="2" id="KW-0813">Transport</keyword>
<feature type="transmembrane region" description="Helical" evidence="8">
    <location>
        <begin position="90"/>
        <end position="110"/>
    </location>
</feature>
<feature type="transmembrane region" description="Helical" evidence="8">
    <location>
        <begin position="311"/>
        <end position="331"/>
    </location>
</feature>
<keyword evidence="3" id="KW-1003">Cell membrane</keyword>
<feature type="region of interest" description="Disordered" evidence="7">
    <location>
        <begin position="515"/>
        <end position="541"/>
    </location>
</feature>
<feature type="transmembrane region" description="Helical" evidence="8">
    <location>
        <begin position="351"/>
        <end position="371"/>
    </location>
</feature>
<feature type="transmembrane region" description="Helical" evidence="8">
    <location>
        <begin position="482"/>
        <end position="506"/>
    </location>
</feature>
<dbReference type="Gene3D" id="1.20.1250.20">
    <property type="entry name" value="MFS general substrate transporter like domains"/>
    <property type="match status" value="1"/>
</dbReference>
<dbReference type="InterPro" id="IPR020846">
    <property type="entry name" value="MFS_dom"/>
</dbReference>
<feature type="transmembrane region" description="Helical" evidence="8">
    <location>
        <begin position="209"/>
        <end position="231"/>
    </location>
</feature>
<feature type="domain" description="Major facilitator superfamily (MFS) profile" evidence="9">
    <location>
        <begin position="56"/>
        <end position="510"/>
    </location>
</feature>
<dbReference type="EMBL" id="JAAFYZ010000219">
    <property type="protein sequence ID" value="MBS2552923.1"/>
    <property type="molecule type" value="Genomic_DNA"/>
</dbReference>
<dbReference type="PROSITE" id="PS50850">
    <property type="entry name" value="MFS"/>
    <property type="match status" value="1"/>
</dbReference>
<keyword evidence="6 8" id="KW-0472">Membrane</keyword>
<feature type="transmembrane region" description="Helical" evidence="8">
    <location>
        <begin position="269"/>
        <end position="290"/>
    </location>
</feature>
<dbReference type="Pfam" id="PF07690">
    <property type="entry name" value="MFS_1"/>
    <property type="match status" value="1"/>
</dbReference>
<dbReference type="InterPro" id="IPR011701">
    <property type="entry name" value="MFS"/>
</dbReference>